<keyword evidence="5" id="KW-1185">Reference proteome</keyword>
<sequence>MATTATRAIAFQLWSFSSLLGPCAEGTRPVSPTGMDWDGMQDWIHMEAAQVFRLLDLDGSHELQLDEFVMGCMRLKGMAKGIDLETLMLECRKLASLFSKHRKLTKRQFARLEEMMAAGQREHRAAVHELAGLVASKVDASAL</sequence>
<dbReference type="EMBL" id="LSRX01000014">
    <property type="protein sequence ID" value="OLQ14521.1"/>
    <property type="molecule type" value="Genomic_DNA"/>
</dbReference>
<evidence type="ECO:0000259" key="3">
    <source>
        <dbReference type="PROSITE" id="PS50222"/>
    </source>
</evidence>
<feature type="signal peptide" evidence="2">
    <location>
        <begin position="1"/>
        <end position="26"/>
    </location>
</feature>
<feature type="chain" id="PRO_5013000224" description="EF-hand domain-containing protein" evidence="2">
    <location>
        <begin position="27"/>
        <end position="143"/>
    </location>
</feature>
<dbReference type="SUPFAM" id="SSF47473">
    <property type="entry name" value="EF-hand"/>
    <property type="match status" value="1"/>
</dbReference>
<dbReference type="AlphaFoldDB" id="A0A1Q9F4D4"/>
<feature type="domain" description="EF-hand" evidence="3">
    <location>
        <begin position="47"/>
        <end position="78"/>
    </location>
</feature>
<evidence type="ECO:0000313" key="4">
    <source>
        <dbReference type="EMBL" id="OLQ14521.1"/>
    </source>
</evidence>
<organism evidence="4 5">
    <name type="scientific">Symbiodinium microadriaticum</name>
    <name type="common">Dinoflagellate</name>
    <name type="synonym">Zooxanthella microadriatica</name>
    <dbReference type="NCBI Taxonomy" id="2951"/>
    <lineage>
        <taxon>Eukaryota</taxon>
        <taxon>Sar</taxon>
        <taxon>Alveolata</taxon>
        <taxon>Dinophyceae</taxon>
        <taxon>Suessiales</taxon>
        <taxon>Symbiodiniaceae</taxon>
        <taxon>Symbiodinium</taxon>
    </lineage>
</organism>
<gene>
    <name evidence="4" type="ORF">AK812_SmicGene1351</name>
</gene>
<keyword evidence="1" id="KW-0106">Calcium</keyword>
<dbReference type="PROSITE" id="PS00018">
    <property type="entry name" value="EF_HAND_1"/>
    <property type="match status" value="1"/>
</dbReference>
<comment type="caution">
    <text evidence="4">The sequence shown here is derived from an EMBL/GenBank/DDBJ whole genome shotgun (WGS) entry which is preliminary data.</text>
</comment>
<evidence type="ECO:0000313" key="5">
    <source>
        <dbReference type="Proteomes" id="UP000186817"/>
    </source>
</evidence>
<name>A0A1Q9F4D4_SYMMI</name>
<evidence type="ECO:0000256" key="2">
    <source>
        <dbReference type="SAM" id="SignalP"/>
    </source>
</evidence>
<evidence type="ECO:0000256" key="1">
    <source>
        <dbReference type="ARBA" id="ARBA00022837"/>
    </source>
</evidence>
<proteinExistence type="predicted"/>
<dbReference type="InterPro" id="IPR018247">
    <property type="entry name" value="EF_Hand_1_Ca_BS"/>
</dbReference>
<protein>
    <recommendedName>
        <fullName evidence="3">EF-hand domain-containing protein</fullName>
    </recommendedName>
</protein>
<dbReference type="GO" id="GO:0005509">
    <property type="term" value="F:calcium ion binding"/>
    <property type="evidence" value="ECO:0007669"/>
    <property type="project" value="InterPro"/>
</dbReference>
<dbReference type="InterPro" id="IPR002048">
    <property type="entry name" value="EF_hand_dom"/>
</dbReference>
<accession>A0A1Q9F4D4</accession>
<keyword evidence="2" id="KW-0732">Signal</keyword>
<dbReference type="PROSITE" id="PS50222">
    <property type="entry name" value="EF_HAND_2"/>
    <property type="match status" value="1"/>
</dbReference>
<reference evidence="4 5" key="1">
    <citation type="submission" date="2016-02" db="EMBL/GenBank/DDBJ databases">
        <title>Genome analysis of coral dinoflagellate symbionts highlights evolutionary adaptations to a symbiotic lifestyle.</title>
        <authorList>
            <person name="Aranda M."/>
            <person name="Li Y."/>
            <person name="Liew Y.J."/>
            <person name="Baumgarten S."/>
            <person name="Simakov O."/>
            <person name="Wilson M."/>
            <person name="Piel J."/>
            <person name="Ashoor H."/>
            <person name="Bougouffa S."/>
            <person name="Bajic V.B."/>
            <person name="Ryu T."/>
            <person name="Ravasi T."/>
            <person name="Bayer T."/>
            <person name="Micklem G."/>
            <person name="Kim H."/>
            <person name="Bhak J."/>
            <person name="Lajeunesse T.C."/>
            <person name="Voolstra C.R."/>
        </authorList>
    </citation>
    <scope>NUCLEOTIDE SEQUENCE [LARGE SCALE GENOMIC DNA]</scope>
    <source>
        <strain evidence="4 5">CCMP2467</strain>
    </source>
</reference>
<dbReference type="InterPro" id="IPR011992">
    <property type="entry name" value="EF-hand-dom_pair"/>
</dbReference>
<dbReference type="Proteomes" id="UP000186817">
    <property type="component" value="Unassembled WGS sequence"/>
</dbReference>